<dbReference type="Proteomes" id="UP001310890">
    <property type="component" value="Unassembled WGS sequence"/>
</dbReference>
<dbReference type="Gene3D" id="3.40.50.1240">
    <property type="entry name" value="Phosphoglycerate mutase-like"/>
    <property type="match status" value="1"/>
</dbReference>
<sequence length="522" mass="57391">MTTLTPRPPYTPAELDSLYPHHLELQQVQILLRHGERTPVGTRFQNAGLAAYWPYCAAANRLKDVVLSSDGTWDHLSWKRQLETLGRNDVPTLATGSRGEVDAVCEAGELTDKGRETTLALGERIRKLYINQLKFLPSTLTPDTDSAISLRATPIQRALESVQQAYSGLYPPSHRAAALSPKRITRRSIQDETLFPNESACPRFRELAKAFAARTAELYNDSPEMEFLNQKVGKYMPESSPRVAVDGHPRLSGIMDTINATRAHGPATKLPAVFYEEGVIGKVDRVCTEEWFVGYQESNEYRTLGIGALIGDLTQRMVERVRADGQPTAAGVLGHDGGRFKLSLSGCHDTTIASALSALGAFDVNRDHWPNFTSNIAFELFRRKDLTSVPATNTVPTATQALPKPSWWSALFSSASVATTATSSPRAPISELPTTEQQKLGEYYVRLRYNDNPVSLPYCAQPGKHLEGDKSFCTLTAFKEAADSFTPTDWKGQCRANLGTSAFQAMVERPPGLASGDVMVNQ</sequence>
<reference evidence="4" key="1">
    <citation type="submission" date="2023-08" db="EMBL/GenBank/DDBJ databases">
        <title>Black Yeasts Isolated from many extreme environments.</title>
        <authorList>
            <person name="Coleine C."/>
            <person name="Stajich J.E."/>
            <person name="Selbmann L."/>
        </authorList>
    </citation>
    <scope>NUCLEOTIDE SEQUENCE</scope>
    <source>
        <strain evidence="4">CCFEE 5401</strain>
    </source>
</reference>
<evidence type="ECO:0000256" key="2">
    <source>
        <dbReference type="ARBA" id="ARBA00012632"/>
    </source>
</evidence>
<accession>A0AAN7TM66</accession>
<evidence type="ECO:0000256" key="3">
    <source>
        <dbReference type="ARBA" id="ARBA00022801"/>
    </source>
</evidence>
<dbReference type="EMBL" id="JAVRRL010000008">
    <property type="protein sequence ID" value="KAK5116463.1"/>
    <property type="molecule type" value="Genomic_DNA"/>
</dbReference>
<proteinExistence type="inferred from homology"/>
<dbReference type="InterPro" id="IPR029033">
    <property type="entry name" value="His_PPase_superfam"/>
</dbReference>
<dbReference type="SUPFAM" id="SSF53254">
    <property type="entry name" value="Phosphoglycerate mutase-like"/>
    <property type="match status" value="1"/>
</dbReference>
<comment type="caution">
    <text evidence="4">The sequence shown here is derived from an EMBL/GenBank/DDBJ whole genome shotgun (WGS) entry which is preliminary data.</text>
</comment>
<dbReference type="Pfam" id="PF00328">
    <property type="entry name" value="His_Phos_2"/>
    <property type="match status" value="1"/>
</dbReference>
<dbReference type="EC" id="3.1.3.8" evidence="2"/>
<evidence type="ECO:0000256" key="1">
    <source>
        <dbReference type="ARBA" id="ARBA00005375"/>
    </source>
</evidence>
<dbReference type="GO" id="GO:0016158">
    <property type="term" value="F:inositol hexakisphosphate 3-phosphatase activity"/>
    <property type="evidence" value="ECO:0007669"/>
    <property type="project" value="UniProtKB-EC"/>
</dbReference>
<evidence type="ECO:0000313" key="4">
    <source>
        <dbReference type="EMBL" id="KAK5116463.1"/>
    </source>
</evidence>
<name>A0AAN7TM66_9PEZI</name>
<evidence type="ECO:0000313" key="5">
    <source>
        <dbReference type="Proteomes" id="UP001310890"/>
    </source>
</evidence>
<keyword evidence="3" id="KW-0378">Hydrolase</keyword>
<gene>
    <name evidence="4" type="ORF">LTR62_008012</name>
</gene>
<dbReference type="PROSITE" id="PS00616">
    <property type="entry name" value="HIS_ACID_PHOSPHAT_1"/>
    <property type="match status" value="1"/>
</dbReference>
<comment type="similarity">
    <text evidence="1">Belongs to the histidine acid phosphatase family.</text>
</comment>
<dbReference type="CDD" id="cd07061">
    <property type="entry name" value="HP_HAP_like"/>
    <property type="match status" value="1"/>
</dbReference>
<dbReference type="InterPro" id="IPR033379">
    <property type="entry name" value="Acid_Pase_AS"/>
</dbReference>
<organism evidence="4 5">
    <name type="scientific">Meristemomyces frigidus</name>
    <dbReference type="NCBI Taxonomy" id="1508187"/>
    <lineage>
        <taxon>Eukaryota</taxon>
        <taxon>Fungi</taxon>
        <taxon>Dikarya</taxon>
        <taxon>Ascomycota</taxon>
        <taxon>Pezizomycotina</taxon>
        <taxon>Dothideomycetes</taxon>
        <taxon>Dothideomycetidae</taxon>
        <taxon>Mycosphaerellales</taxon>
        <taxon>Teratosphaeriaceae</taxon>
        <taxon>Meristemomyces</taxon>
    </lineage>
</organism>
<protein>
    <recommendedName>
        <fullName evidence="2">3-phytase</fullName>
        <ecNumber evidence="2">3.1.3.8</ecNumber>
    </recommendedName>
</protein>
<dbReference type="PANTHER" id="PTHR11567:SF110">
    <property type="entry name" value="2-PHOSPHOXYLOSE PHOSPHATASE 1"/>
    <property type="match status" value="1"/>
</dbReference>
<dbReference type="InterPro" id="IPR000560">
    <property type="entry name" value="His_Pase_clade-2"/>
</dbReference>
<dbReference type="AlphaFoldDB" id="A0AAN7TM66"/>
<dbReference type="PANTHER" id="PTHR11567">
    <property type="entry name" value="ACID PHOSPHATASE-RELATED"/>
    <property type="match status" value="1"/>
</dbReference>
<dbReference type="InterPro" id="IPR050645">
    <property type="entry name" value="Histidine_acid_phosphatase"/>
</dbReference>